<reference evidence="4 5" key="1">
    <citation type="submission" date="2016-07" db="EMBL/GenBank/DDBJ databases">
        <title>Pervasive Adenine N6-methylation of Active Genes in Fungi.</title>
        <authorList>
            <consortium name="DOE Joint Genome Institute"/>
            <person name="Mondo S.J."/>
            <person name="Dannebaum R.O."/>
            <person name="Kuo R.C."/>
            <person name="Labutti K."/>
            <person name="Haridas S."/>
            <person name="Kuo A."/>
            <person name="Salamov A."/>
            <person name="Ahrendt S.R."/>
            <person name="Lipzen A."/>
            <person name="Sullivan W."/>
            <person name="Andreopoulos W.B."/>
            <person name="Clum A."/>
            <person name="Lindquist E."/>
            <person name="Daum C."/>
            <person name="Ramamoorthy G.K."/>
            <person name="Gryganskyi A."/>
            <person name="Culley D."/>
            <person name="Magnuson J.K."/>
            <person name="James T.Y."/>
            <person name="O'Malley M.A."/>
            <person name="Stajich J.E."/>
            <person name="Spatafora J.W."/>
            <person name="Visel A."/>
            <person name="Grigoriev I.V."/>
        </authorList>
    </citation>
    <scope>NUCLEOTIDE SEQUENCE [LARGE SCALE GENOMIC DNA]</scope>
    <source>
        <strain evidence="4 5">CBS 931.73</strain>
    </source>
</reference>
<evidence type="ECO:0000259" key="3">
    <source>
        <dbReference type="Pfam" id="PF08609"/>
    </source>
</evidence>
<proteinExistence type="inferred from homology"/>
<evidence type="ECO:0000256" key="2">
    <source>
        <dbReference type="ARBA" id="ARBA00022737"/>
    </source>
</evidence>
<keyword evidence="2" id="KW-0677">Repeat</keyword>
<dbReference type="STRING" id="1314790.A0A1Y1WSG0"/>
<dbReference type="InParanoid" id="A0A1Y1WSG0"/>
<dbReference type="PANTHER" id="PTHR19316:SF18">
    <property type="entry name" value="HSP70-BINDING PROTEIN 1"/>
    <property type="match status" value="1"/>
</dbReference>
<dbReference type="GO" id="GO:0005783">
    <property type="term" value="C:endoplasmic reticulum"/>
    <property type="evidence" value="ECO:0007669"/>
    <property type="project" value="TreeGrafter"/>
</dbReference>
<dbReference type="InterPro" id="IPR016024">
    <property type="entry name" value="ARM-type_fold"/>
</dbReference>
<dbReference type="GO" id="GO:0000774">
    <property type="term" value="F:adenyl-nucleotide exchange factor activity"/>
    <property type="evidence" value="ECO:0007669"/>
    <property type="project" value="TreeGrafter"/>
</dbReference>
<dbReference type="PANTHER" id="PTHR19316">
    <property type="entry name" value="PROTEIN FOLDING REGULATOR"/>
    <property type="match status" value="1"/>
</dbReference>
<comment type="caution">
    <text evidence="4">The sequence shown here is derived from an EMBL/GenBank/DDBJ whole genome shotgun (WGS) entry which is preliminary data.</text>
</comment>
<keyword evidence="5" id="KW-1185">Reference proteome</keyword>
<dbReference type="InterPro" id="IPR013918">
    <property type="entry name" value="Nucleotide_exch_fac_Fes1"/>
</dbReference>
<gene>
    <name evidence="4" type="ORF">K493DRAFT_294074</name>
</gene>
<accession>A0A1Y1WSG0</accession>
<comment type="similarity">
    <text evidence="1">Belongs to the FES1 family.</text>
</comment>
<dbReference type="InterPro" id="IPR011989">
    <property type="entry name" value="ARM-like"/>
</dbReference>
<organism evidence="4 5">
    <name type="scientific">Basidiobolus meristosporus CBS 931.73</name>
    <dbReference type="NCBI Taxonomy" id="1314790"/>
    <lineage>
        <taxon>Eukaryota</taxon>
        <taxon>Fungi</taxon>
        <taxon>Fungi incertae sedis</taxon>
        <taxon>Zoopagomycota</taxon>
        <taxon>Entomophthoromycotina</taxon>
        <taxon>Basidiobolomycetes</taxon>
        <taxon>Basidiobolales</taxon>
        <taxon>Basidiobolaceae</taxon>
        <taxon>Basidiobolus</taxon>
    </lineage>
</organism>
<protein>
    <submittedName>
        <fullName evidence="4">Fes1-domain-containing protein</fullName>
    </submittedName>
</protein>
<evidence type="ECO:0000313" key="5">
    <source>
        <dbReference type="Proteomes" id="UP000193498"/>
    </source>
</evidence>
<sequence length="290" mass="32188">MDKLLQWAIVNQATESEDAPSQSKPVQMEKLDPGIIDAILGKDDATRMKECMTAIKDENTPLEAKEIAFDDLEMLIEGIDNAMNLENMRLWKPLIEVLDSPHPSLRMNAAWVCGTAIQNNPKAQKAFMDNNGLQPILRVLRDDEDVAARSKALYCVSGLIKHFPPGFQAFTAEGGFKILKNILNKDNDVSLISKTIFLLNALVQQEYITPAHLQKSGLIEDVISRLDKDQDNEIIAEKGLFLILTLSSSADSLSADQKAALKPVILSLQKKHPEALSKEDWKQVVDAVTN</sequence>
<feature type="domain" description="Nucleotide exchange factor Fes1" evidence="3">
    <location>
        <begin position="1"/>
        <end position="85"/>
    </location>
</feature>
<feature type="non-terminal residue" evidence="4">
    <location>
        <position position="1"/>
    </location>
</feature>
<dbReference type="AlphaFoldDB" id="A0A1Y1WSG0"/>
<evidence type="ECO:0000256" key="1">
    <source>
        <dbReference type="ARBA" id="ARBA00011045"/>
    </source>
</evidence>
<dbReference type="SUPFAM" id="SSF48371">
    <property type="entry name" value="ARM repeat"/>
    <property type="match status" value="1"/>
</dbReference>
<dbReference type="FunCoup" id="A0A1Y1WSG0">
    <property type="interactions" value="523"/>
</dbReference>
<dbReference type="Gene3D" id="1.25.10.10">
    <property type="entry name" value="Leucine-rich Repeat Variant"/>
    <property type="match status" value="1"/>
</dbReference>
<dbReference type="EMBL" id="MCFE01000967">
    <property type="protein sequence ID" value="ORX76074.1"/>
    <property type="molecule type" value="Genomic_DNA"/>
</dbReference>
<evidence type="ECO:0000313" key="4">
    <source>
        <dbReference type="EMBL" id="ORX76074.1"/>
    </source>
</evidence>
<dbReference type="OrthoDB" id="10250458at2759"/>
<dbReference type="Pfam" id="PF08609">
    <property type="entry name" value="Fes1"/>
    <property type="match status" value="1"/>
</dbReference>
<dbReference type="InterPro" id="IPR050693">
    <property type="entry name" value="Hsp70_NEF-Inhibitors"/>
</dbReference>
<name>A0A1Y1WSG0_9FUNG</name>
<dbReference type="Proteomes" id="UP000193498">
    <property type="component" value="Unassembled WGS sequence"/>
</dbReference>